<dbReference type="SUPFAM" id="SSF110296">
    <property type="entry name" value="Oligoxyloglucan reducing end-specific cellobiohydrolase"/>
    <property type="match status" value="1"/>
</dbReference>
<evidence type="ECO:0000256" key="1">
    <source>
        <dbReference type="SAM" id="SignalP"/>
    </source>
</evidence>
<evidence type="ECO:0000313" key="4">
    <source>
        <dbReference type="Proteomes" id="UP000601099"/>
    </source>
</evidence>
<sequence>MRSLFLFLLFICGHIAVQAQWQAASNPVSVGTELFGAHLVPVDAQVAWFANTSYFAAPFTTLLSRTTDGGKTWQNVGPAAPAAGRFTRSVVEAVDSQHAWVINEHTEVSSSPVAKLYYTSDGGASWTQRPLPEVTVSPKMLHFSTLMDGLLLDIPTGRLYRTTDGGQTWNSQTTFPVLPAGQVLSSLHTAEGILWVTVYTTHGKPLAVCLSTDRGNSWQARALPTNASIYGEVVFRDAQHALLSSFSQEPFQATTDGGLTWQNAANPPVKTDVLTTVPGSRAYIAGARVYGGGITSAAKGSAITYDEGQTWTSLESTNSYLSIQFTSPTAGWQVLSTIVPAVESLEYLGIAHYTGTTLAIRPTQQSFVLDLFPNPSTTGYITMQLPTSTGAVKAIRVIDMMGRVVYQAAILPIDKQLNLSKQPKGNYLLEIQTQAGFTRRQLLLQ</sequence>
<feature type="chain" id="PRO_5047014149" evidence="1">
    <location>
        <begin position="20"/>
        <end position="445"/>
    </location>
</feature>
<dbReference type="InterPro" id="IPR026444">
    <property type="entry name" value="Secre_tail"/>
</dbReference>
<dbReference type="NCBIfam" id="TIGR04183">
    <property type="entry name" value="Por_Secre_tail"/>
    <property type="match status" value="1"/>
</dbReference>
<organism evidence="3 4">
    <name type="scientific">Hymenobacter guriensis</name>
    <dbReference type="NCBI Taxonomy" id="2793065"/>
    <lineage>
        <taxon>Bacteria</taxon>
        <taxon>Pseudomonadati</taxon>
        <taxon>Bacteroidota</taxon>
        <taxon>Cytophagia</taxon>
        <taxon>Cytophagales</taxon>
        <taxon>Hymenobacteraceae</taxon>
        <taxon>Hymenobacter</taxon>
    </lineage>
</organism>
<name>A0ABS0L5Y9_9BACT</name>
<dbReference type="RefSeq" id="WP_196956600.1">
    <property type="nucleotide sequence ID" value="NZ_JADWYK010000014.1"/>
</dbReference>
<dbReference type="Proteomes" id="UP000601099">
    <property type="component" value="Unassembled WGS sequence"/>
</dbReference>
<feature type="domain" description="Secretion system C-terminal sorting" evidence="2">
    <location>
        <begin position="371"/>
        <end position="437"/>
    </location>
</feature>
<comment type="caution">
    <text evidence="3">The sequence shown here is derived from an EMBL/GenBank/DDBJ whole genome shotgun (WGS) entry which is preliminary data.</text>
</comment>
<dbReference type="Gene3D" id="2.130.10.10">
    <property type="entry name" value="YVTN repeat-like/Quinoprotein amine dehydrogenase"/>
    <property type="match status" value="2"/>
</dbReference>
<proteinExistence type="predicted"/>
<dbReference type="PANTHER" id="PTHR47199">
    <property type="entry name" value="PHOTOSYSTEM II STABILITY/ASSEMBLY FACTOR HCF136, CHLOROPLASTIC"/>
    <property type="match status" value="1"/>
</dbReference>
<dbReference type="Pfam" id="PF18962">
    <property type="entry name" value="Por_Secre_tail"/>
    <property type="match status" value="1"/>
</dbReference>
<accession>A0ABS0L5Y9</accession>
<dbReference type="PANTHER" id="PTHR47199:SF2">
    <property type="entry name" value="PHOTOSYSTEM II STABILITY_ASSEMBLY FACTOR HCF136, CHLOROPLASTIC"/>
    <property type="match status" value="1"/>
</dbReference>
<evidence type="ECO:0000313" key="3">
    <source>
        <dbReference type="EMBL" id="MBG8555580.1"/>
    </source>
</evidence>
<keyword evidence="4" id="KW-1185">Reference proteome</keyword>
<evidence type="ECO:0000259" key="2">
    <source>
        <dbReference type="Pfam" id="PF18962"/>
    </source>
</evidence>
<reference evidence="3 4" key="1">
    <citation type="submission" date="2020-11" db="EMBL/GenBank/DDBJ databases">
        <title>Hymenobacter sp.</title>
        <authorList>
            <person name="Kim M.K."/>
        </authorList>
    </citation>
    <scope>NUCLEOTIDE SEQUENCE [LARGE SCALE GENOMIC DNA]</scope>
    <source>
        <strain evidence="3 4">BT594</strain>
    </source>
</reference>
<feature type="signal peptide" evidence="1">
    <location>
        <begin position="1"/>
        <end position="19"/>
    </location>
</feature>
<keyword evidence="1" id="KW-0732">Signal</keyword>
<gene>
    <name evidence="3" type="ORF">I5L79_18700</name>
</gene>
<dbReference type="EMBL" id="JADWYK010000014">
    <property type="protein sequence ID" value="MBG8555580.1"/>
    <property type="molecule type" value="Genomic_DNA"/>
</dbReference>
<dbReference type="InterPro" id="IPR015943">
    <property type="entry name" value="WD40/YVTN_repeat-like_dom_sf"/>
</dbReference>
<dbReference type="CDD" id="cd15482">
    <property type="entry name" value="Sialidase_non-viral"/>
    <property type="match status" value="1"/>
</dbReference>
<protein>
    <submittedName>
        <fullName evidence="3">T9SS type A sorting domain-containing protein</fullName>
    </submittedName>
</protein>